<feature type="transmembrane region" description="Helical" evidence="1">
    <location>
        <begin position="185"/>
        <end position="207"/>
    </location>
</feature>
<feature type="transmembrane region" description="Helical" evidence="1">
    <location>
        <begin position="227"/>
        <end position="245"/>
    </location>
</feature>
<accession>A0A9P6ERY9</accession>
<reference evidence="2" key="1">
    <citation type="submission" date="2020-11" db="EMBL/GenBank/DDBJ databases">
        <authorList>
            <consortium name="DOE Joint Genome Institute"/>
            <person name="Ahrendt S."/>
            <person name="Riley R."/>
            <person name="Andreopoulos W."/>
            <person name="Labutti K."/>
            <person name="Pangilinan J."/>
            <person name="Ruiz-Duenas F.J."/>
            <person name="Barrasa J.M."/>
            <person name="Sanchez-Garcia M."/>
            <person name="Camarero S."/>
            <person name="Miyauchi S."/>
            <person name="Serrano A."/>
            <person name="Linde D."/>
            <person name="Babiker R."/>
            <person name="Drula E."/>
            <person name="Ayuso-Fernandez I."/>
            <person name="Pacheco R."/>
            <person name="Padilla G."/>
            <person name="Ferreira P."/>
            <person name="Barriuso J."/>
            <person name="Kellner H."/>
            <person name="Castanera R."/>
            <person name="Alfaro M."/>
            <person name="Ramirez L."/>
            <person name="Pisabarro A.G."/>
            <person name="Kuo A."/>
            <person name="Tritt A."/>
            <person name="Lipzen A."/>
            <person name="He G."/>
            <person name="Yan M."/>
            <person name="Ng V."/>
            <person name="Cullen D."/>
            <person name="Martin F."/>
            <person name="Rosso M.-N."/>
            <person name="Henrissat B."/>
            <person name="Hibbett D."/>
            <person name="Martinez A.T."/>
            <person name="Grigoriev I.V."/>
        </authorList>
    </citation>
    <scope>NUCLEOTIDE SEQUENCE</scope>
    <source>
        <strain evidence="2">CBS 506.95</strain>
    </source>
</reference>
<proteinExistence type="predicted"/>
<feature type="transmembrane region" description="Helical" evidence="1">
    <location>
        <begin position="56"/>
        <end position="75"/>
    </location>
</feature>
<evidence type="ECO:0000256" key="1">
    <source>
        <dbReference type="SAM" id="Phobius"/>
    </source>
</evidence>
<feature type="transmembrane region" description="Helical" evidence="1">
    <location>
        <begin position="144"/>
        <end position="165"/>
    </location>
</feature>
<gene>
    <name evidence="2" type="ORF">CPB83DRAFT_843316</name>
</gene>
<evidence type="ECO:0000313" key="2">
    <source>
        <dbReference type="EMBL" id="KAF9535001.1"/>
    </source>
</evidence>
<keyword evidence="1" id="KW-0812">Transmembrane</keyword>
<dbReference type="AlphaFoldDB" id="A0A9P6ERY9"/>
<feature type="transmembrane region" description="Helical" evidence="1">
    <location>
        <begin position="20"/>
        <end position="44"/>
    </location>
</feature>
<organism evidence="2 3">
    <name type="scientific">Crepidotus variabilis</name>
    <dbReference type="NCBI Taxonomy" id="179855"/>
    <lineage>
        <taxon>Eukaryota</taxon>
        <taxon>Fungi</taxon>
        <taxon>Dikarya</taxon>
        <taxon>Basidiomycota</taxon>
        <taxon>Agaricomycotina</taxon>
        <taxon>Agaricomycetes</taxon>
        <taxon>Agaricomycetidae</taxon>
        <taxon>Agaricales</taxon>
        <taxon>Agaricineae</taxon>
        <taxon>Crepidotaceae</taxon>
        <taxon>Crepidotus</taxon>
    </lineage>
</organism>
<feature type="transmembrane region" description="Helical" evidence="1">
    <location>
        <begin position="95"/>
        <end position="118"/>
    </location>
</feature>
<dbReference type="EMBL" id="MU157825">
    <property type="protein sequence ID" value="KAF9535001.1"/>
    <property type="molecule type" value="Genomic_DNA"/>
</dbReference>
<feature type="transmembrane region" description="Helical" evidence="1">
    <location>
        <begin position="257"/>
        <end position="281"/>
    </location>
</feature>
<keyword evidence="1" id="KW-0472">Membrane</keyword>
<evidence type="ECO:0000313" key="3">
    <source>
        <dbReference type="Proteomes" id="UP000807306"/>
    </source>
</evidence>
<dbReference type="OrthoDB" id="3222065at2759"/>
<sequence length="315" mass="35182">MGPQNPDNLPIDNVIQGTHGQLVAFFFFHGWTTFFGLPILLGIMVFSKRVQRHATFINLSVAFLVIGLASNLLLLSGKAFGPEPSRMLCLLQASLLYGMPSLLSSCALMVVLQMFFLIRAAAHNQEFKGEDHVGRLWSMINLPWIVYSVFVLATAVIGSADVSVVSRDRRFFYCSVDVPPLSNFILIYGALMLLTSWGFIVWTIVLLYRRWNLTSVVSIDLNFPIRIMLFGIYIVVAFSLSLISIPTPSTPVPDLVIATASTFFILIFGTQQDIVSVICFWKKPESGLRVDLTTGQIYDTNPVFESKPTSRFDHV</sequence>
<name>A0A9P6ERY9_9AGAR</name>
<comment type="caution">
    <text evidence="2">The sequence shown here is derived from an EMBL/GenBank/DDBJ whole genome shotgun (WGS) entry which is preliminary data.</text>
</comment>
<keyword evidence="1" id="KW-1133">Transmembrane helix</keyword>
<keyword evidence="3" id="KW-1185">Reference proteome</keyword>
<protein>
    <submittedName>
        <fullName evidence="2">Uncharacterized protein</fullName>
    </submittedName>
</protein>
<dbReference type="Proteomes" id="UP000807306">
    <property type="component" value="Unassembled WGS sequence"/>
</dbReference>